<dbReference type="SUPFAM" id="SSF54593">
    <property type="entry name" value="Glyoxalase/Bleomycin resistance protein/Dihydroxybiphenyl dioxygenase"/>
    <property type="match status" value="1"/>
</dbReference>
<name>A0A1H9NIF8_9ACTN</name>
<evidence type="ECO:0000259" key="1">
    <source>
        <dbReference type="Pfam" id="PF06983"/>
    </source>
</evidence>
<keyword evidence="2" id="KW-0808">Transferase</keyword>
<dbReference type="PANTHER" id="PTHR33990:SF2">
    <property type="entry name" value="PHNB-LIKE DOMAIN-CONTAINING PROTEIN"/>
    <property type="match status" value="1"/>
</dbReference>
<dbReference type="OrthoDB" id="9806473at2"/>
<dbReference type="PIRSF" id="PIRSF021700">
    <property type="entry name" value="3_dmu_93_MTrfase"/>
    <property type="match status" value="1"/>
</dbReference>
<reference evidence="3" key="1">
    <citation type="submission" date="2016-10" db="EMBL/GenBank/DDBJ databases">
        <authorList>
            <person name="Varghese N."/>
            <person name="Submissions S."/>
        </authorList>
    </citation>
    <scope>NUCLEOTIDE SEQUENCE [LARGE SCALE GENOMIC DNA]</scope>
    <source>
        <strain evidence="3">CGMCC 4.6825</strain>
    </source>
</reference>
<dbReference type="InterPro" id="IPR028973">
    <property type="entry name" value="PhnB-like"/>
</dbReference>
<keyword evidence="2" id="KW-0830">Ubiquinone</keyword>
<evidence type="ECO:0000313" key="2">
    <source>
        <dbReference type="EMBL" id="SER35702.1"/>
    </source>
</evidence>
<dbReference type="GO" id="GO:0008168">
    <property type="term" value="F:methyltransferase activity"/>
    <property type="evidence" value="ECO:0007669"/>
    <property type="project" value="UniProtKB-KW"/>
</dbReference>
<accession>A0A1H9NIF8</accession>
<evidence type="ECO:0000313" key="3">
    <source>
        <dbReference type="Proteomes" id="UP000182841"/>
    </source>
</evidence>
<dbReference type="Pfam" id="PF06983">
    <property type="entry name" value="3-dmu-9_3-mt"/>
    <property type="match status" value="1"/>
</dbReference>
<organism evidence="2 3">
    <name type="scientific">Streptomyces qinglanensis</name>
    <dbReference type="NCBI Taxonomy" id="943816"/>
    <lineage>
        <taxon>Bacteria</taxon>
        <taxon>Bacillati</taxon>
        <taxon>Actinomycetota</taxon>
        <taxon>Actinomycetes</taxon>
        <taxon>Kitasatosporales</taxon>
        <taxon>Streptomycetaceae</taxon>
        <taxon>Streptomyces</taxon>
    </lineage>
</organism>
<sequence>MQQPQKIKTFLWYDGKAEEAATFYTSLFDDSRIVEVTRYNDAAPGETGSVMTVVFELAGQQFVALNGGPEFSFTEAISLQVDCDSQEEVDTLWEKLTADGGQEVQCGWLKDKYGLSWQIVPRRVLELVGSADPEVSEPATRAMLGMKKLDVAALEDAVRQGSA</sequence>
<dbReference type="CDD" id="cd06588">
    <property type="entry name" value="PhnB_like"/>
    <property type="match status" value="1"/>
</dbReference>
<dbReference type="RefSeq" id="WP_074998345.1">
    <property type="nucleotide sequence ID" value="NZ_FOGO01000001.1"/>
</dbReference>
<protein>
    <submittedName>
        <fullName evidence="2">Glyoxalase superfamily enzyme, possibly 3-demethylubiquinone-9 3-methyltransferase</fullName>
    </submittedName>
</protein>
<dbReference type="Gene3D" id="3.10.180.10">
    <property type="entry name" value="2,3-Dihydroxybiphenyl 1,2-Dioxygenase, domain 1"/>
    <property type="match status" value="1"/>
</dbReference>
<dbReference type="EMBL" id="FOGO01000001">
    <property type="protein sequence ID" value="SER35702.1"/>
    <property type="molecule type" value="Genomic_DNA"/>
</dbReference>
<feature type="domain" description="PhnB-like" evidence="1">
    <location>
        <begin position="5"/>
        <end position="120"/>
    </location>
</feature>
<proteinExistence type="predicted"/>
<dbReference type="AlphaFoldDB" id="A0A1H9NIF8"/>
<dbReference type="InterPro" id="IPR009725">
    <property type="entry name" value="3_dmu_93_MTrfase"/>
</dbReference>
<dbReference type="Proteomes" id="UP000182841">
    <property type="component" value="Unassembled WGS sequence"/>
</dbReference>
<dbReference type="PANTHER" id="PTHR33990">
    <property type="entry name" value="PROTEIN YJDN-RELATED"/>
    <property type="match status" value="1"/>
</dbReference>
<keyword evidence="2" id="KW-0489">Methyltransferase</keyword>
<dbReference type="GO" id="GO:0032259">
    <property type="term" value="P:methylation"/>
    <property type="evidence" value="ECO:0007669"/>
    <property type="project" value="UniProtKB-KW"/>
</dbReference>
<dbReference type="STRING" id="943816.AN217_09905"/>
<gene>
    <name evidence="2" type="ORF">SAMN05421870_101421</name>
</gene>
<dbReference type="InterPro" id="IPR029068">
    <property type="entry name" value="Glyas_Bleomycin-R_OHBP_Dase"/>
</dbReference>
<keyword evidence="3" id="KW-1185">Reference proteome</keyword>